<evidence type="ECO:0000313" key="1">
    <source>
        <dbReference type="EMBL" id="MBI2877956.1"/>
    </source>
</evidence>
<organism evidence="1 2">
    <name type="scientific">Tectimicrobiota bacterium</name>
    <dbReference type="NCBI Taxonomy" id="2528274"/>
    <lineage>
        <taxon>Bacteria</taxon>
        <taxon>Pseudomonadati</taxon>
        <taxon>Nitrospinota/Tectimicrobiota group</taxon>
        <taxon>Candidatus Tectimicrobiota</taxon>
    </lineage>
</organism>
<proteinExistence type="predicted"/>
<reference evidence="1" key="1">
    <citation type="submission" date="2020-07" db="EMBL/GenBank/DDBJ databases">
        <title>Huge and variable diversity of episymbiotic CPR bacteria and DPANN archaea in groundwater ecosystems.</title>
        <authorList>
            <person name="He C.Y."/>
            <person name="Keren R."/>
            <person name="Whittaker M."/>
            <person name="Farag I.F."/>
            <person name="Doudna J."/>
            <person name="Cate J.H.D."/>
            <person name="Banfield J.F."/>
        </authorList>
    </citation>
    <scope>NUCLEOTIDE SEQUENCE</scope>
    <source>
        <strain evidence="1">NC_groundwater_672_Ag_B-0.1um_62_36</strain>
    </source>
</reference>
<gene>
    <name evidence="1" type="ORF">HYY20_13855</name>
</gene>
<protein>
    <submittedName>
        <fullName evidence="1">Uncharacterized protein</fullName>
    </submittedName>
</protein>
<accession>A0A932CRT0</accession>
<dbReference type="AlphaFoldDB" id="A0A932CRT0"/>
<dbReference type="EMBL" id="JACPRF010000421">
    <property type="protein sequence ID" value="MBI2877956.1"/>
    <property type="molecule type" value="Genomic_DNA"/>
</dbReference>
<evidence type="ECO:0000313" key="2">
    <source>
        <dbReference type="Proteomes" id="UP000769766"/>
    </source>
</evidence>
<name>A0A932CRT0_UNCTE</name>
<dbReference type="Proteomes" id="UP000769766">
    <property type="component" value="Unassembled WGS sequence"/>
</dbReference>
<sequence>MQCPYYERVKDTAARWGVRGDCSGYLVHGMMIPSVLEEESYCLRDHGCLECPIYIFRQRISEGDEVEQMDLCFTVPER</sequence>
<comment type="caution">
    <text evidence="1">The sequence shown here is derived from an EMBL/GenBank/DDBJ whole genome shotgun (WGS) entry which is preliminary data.</text>
</comment>